<dbReference type="InterPro" id="IPR036390">
    <property type="entry name" value="WH_DNA-bd_sf"/>
</dbReference>
<evidence type="ECO:0000313" key="6">
    <source>
        <dbReference type="EMBL" id="PLP99394.1"/>
    </source>
</evidence>
<dbReference type="STRING" id="82633.GCA_000974605_01728"/>
<dbReference type="InterPro" id="IPR050707">
    <property type="entry name" value="HTH_MetabolicPath_Reg"/>
</dbReference>
<dbReference type="FunFam" id="1.10.10.10:FF:000056">
    <property type="entry name" value="IclR family transcriptional regulator"/>
    <property type="match status" value="1"/>
</dbReference>
<dbReference type="SUPFAM" id="SSF46785">
    <property type="entry name" value="Winged helix' DNA-binding domain"/>
    <property type="match status" value="1"/>
</dbReference>
<keyword evidence="1" id="KW-0805">Transcription regulation</keyword>
<dbReference type="PROSITE" id="PS51077">
    <property type="entry name" value="HTH_ICLR"/>
    <property type="match status" value="1"/>
</dbReference>
<dbReference type="GO" id="GO:0003677">
    <property type="term" value="F:DNA binding"/>
    <property type="evidence" value="ECO:0007669"/>
    <property type="project" value="UniProtKB-KW"/>
</dbReference>
<dbReference type="InterPro" id="IPR029016">
    <property type="entry name" value="GAF-like_dom_sf"/>
</dbReference>
<dbReference type="Proteomes" id="UP000234341">
    <property type="component" value="Unassembled WGS sequence"/>
</dbReference>
<dbReference type="InterPro" id="IPR005471">
    <property type="entry name" value="Tscrpt_reg_IclR_N"/>
</dbReference>
<dbReference type="Gene3D" id="1.10.10.10">
    <property type="entry name" value="Winged helix-like DNA-binding domain superfamily/Winged helix DNA-binding domain"/>
    <property type="match status" value="1"/>
</dbReference>
<keyword evidence="2" id="KW-0238">DNA-binding</keyword>
<dbReference type="SMART" id="SM00346">
    <property type="entry name" value="HTH_ICLR"/>
    <property type="match status" value="1"/>
</dbReference>
<evidence type="ECO:0000313" key="7">
    <source>
        <dbReference type="Proteomes" id="UP000234341"/>
    </source>
</evidence>
<dbReference type="RefSeq" id="WP_101682540.1">
    <property type="nucleotide sequence ID" value="NZ_PJRP01000007.1"/>
</dbReference>
<dbReference type="AlphaFoldDB" id="A0A2N5CB22"/>
<dbReference type="PANTHER" id="PTHR30136">
    <property type="entry name" value="HELIX-TURN-HELIX TRANSCRIPTIONAL REGULATOR, ICLR FAMILY"/>
    <property type="match status" value="1"/>
</dbReference>
<sequence>MSANPDTVAVDALHAEGLDKYIVPGLERGLRLLAEFSARDRVLSAADLSRRLNVPRSTVFRLLATLESTGYVERADGGREYRLGLAVLRLGFDYLASLELTELGGPLLNRLRDEIEYPCNLVVRDGRSVVYVAKAAASRPFASNVNVGARLPAHATVLGHVLLEDMGLDQLRELYPEAQLQVYSENTPRTVEALHELVQQVLQRGYVLLEGFFESSISTIAAPVRDRTGKVVAALGATIPASRLQQEELDRMVGKVRETAGELSRLLGYRPHRHVKRAQGQVVAMHRE</sequence>
<evidence type="ECO:0000256" key="3">
    <source>
        <dbReference type="ARBA" id="ARBA00023163"/>
    </source>
</evidence>
<accession>A0A2N5CB22</accession>
<dbReference type="Gene3D" id="3.30.450.40">
    <property type="match status" value="1"/>
</dbReference>
<dbReference type="SUPFAM" id="SSF55781">
    <property type="entry name" value="GAF domain-like"/>
    <property type="match status" value="1"/>
</dbReference>
<evidence type="ECO:0000256" key="2">
    <source>
        <dbReference type="ARBA" id="ARBA00023125"/>
    </source>
</evidence>
<protein>
    <submittedName>
        <fullName evidence="6">IclR family transcriptional regulator</fullName>
    </submittedName>
</protein>
<dbReference type="InterPro" id="IPR014757">
    <property type="entry name" value="Tscrpt_reg_IclR_C"/>
</dbReference>
<dbReference type="InterPro" id="IPR036388">
    <property type="entry name" value="WH-like_DNA-bd_sf"/>
</dbReference>
<keyword evidence="3" id="KW-0804">Transcription</keyword>
<gene>
    <name evidence="6" type="ORF">CYJ10_16320</name>
</gene>
<dbReference type="Pfam" id="PF09339">
    <property type="entry name" value="HTH_IclR"/>
    <property type="match status" value="1"/>
</dbReference>
<dbReference type="PROSITE" id="PS51078">
    <property type="entry name" value="ICLR_ED"/>
    <property type="match status" value="1"/>
</dbReference>
<organism evidence="6 7">
    <name type="scientific">Cupriavidus pauculus</name>
    <dbReference type="NCBI Taxonomy" id="82633"/>
    <lineage>
        <taxon>Bacteria</taxon>
        <taxon>Pseudomonadati</taxon>
        <taxon>Pseudomonadota</taxon>
        <taxon>Betaproteobacteria</taxon>
        <taxon>Burkholderiales</taxon>
        <taxon>Burkholderiaceae</taxon>
        <taxon>Cupriavidus</taxon>
    </lineage>
</organism>
<evidence type="ECO:0000259" key="4">
    <source>
        <dbReference type="PROSITE" id="PS51077"/>
    </source>
</evidence>
<dbReference type="InterPro" id="IPR011991">
    <property type="entry name" value="ArsR-like_HTH"/>
</dbReference>
<comment type="caution">
    <text evidence="6">The sequence shown here is derived from an EMBL/GenBank/DDBJ whole genome shotgun (WGS) entry which is preliminary data.</text>
</comment>
<name>A0A2N5CB22_9BURK</name>
<feature type="domain" description="HTH iclR-type" evidence="4">
    <location>
        <begin position="23"/>
        <end position="85"/>
    </location>
</feature>
<reference evidence="6 7" key="1">
    <citation type="submission" date="2017-12" db="EMBL/GenBank/DDBJ databases">
        <title>Genome sequence of the active heterotrophic nitrifier-denitrifier, Cupriavidus pauculus UM1.</title>
        <authorList>
            <person name="Putonti C."/>
            <person name="Castignetti D."/>
        </authorList>
    </citation>
    <scope>NUCLEOTIDE SEQUENCE [LARGE SCALE GENOMIC DNA]</scope>
    <source>
        <strain evidence="6 7">UM1</strain>
    </source>
</reference>
<evidence type="ECO:0000256" key="1">
    <source>
        <dbReference type="ARBA" id="ARBA00023015"/>
    </source>
</evidence>
<dbReference type="Pfam" id="PF01614">
    <property type="entry name" value="IclR_C"/>
    <property type="match status" value="1"/>
</dbReference>
<dbReference type="OrthoDB" id="9807558at2"/>
<dbReference type="GO" id="GO:0003700">
    <property type="term" value="F:DNA-binding transcription factor activity"/>
    <property type="evidence" value="ECO:0007669"/>
    <property type="project" value="TreeGrafter"/>
</dbReference>
<dbReference type="PANTHER" id="PTHR30136:SF34">
    <property type="entry name" value="TRANSCRIPTIONAL REGULATOR"/>
    <property type="match status" value="1"/>
</dbReference>
<dbReference type="CDD" id="cd00090">
    <property type="entry name" value="HTH_ARSR"/>
    <property type="match status" value="1"/>
</dbReference>
<proteinExistence type="predicted"/>
<dbReference type="EMBL" id="PJRP01000007">
    <property type="protein sequence ID" value="PLP99394.1"/>
    <property type="molecule type" value="Genomic_DNA"/>
</dbReference>
<evidence type="ECO:0000259" key="5">
    <source>
        <dbReference type="PROSITE" id="PS51078"/>
    </source>
</evidence>
<feature type="domain" description="IclR-ED" evidence="5">
    <location>
        <begin position="86"/>
        <end position="269"/>
    </location>
</feature>
<dbReference type="GO" id="GO:0045892">
    <property type="term" value="P:negative regulation of DNA-templated transcription"/>
    <property type="evidence" value="ECO:0007669"/>
    <property type="project" value="TreeGrafter"/>
</dbReference>